<proteinExistence type="predicted"/>
<dbReference type="STRING" id="200324.A0A2N5SKU7"/>
<dbReference type="Proteomes" id="UP000235388">
    <property type="component" value="Unassembled WGS sequence"/>
</dbReference>
<feature type="region of interest" description="Disordered" evidence="1">
    <location>
        <begin position="19"/>
        <end position="52"/>
    </location>
</feature>
<protein>
    <submittedName>
        <fullName evidence="2">Uncharacterized protein</fullName>
    </submittedName>
</protein>
<evidence type="ECO:0000313" key="2">
    <source>
        <dbReference type="EMBL" id="PLW13855.1"/>
    </source>
</evidence>
<comment type="caution">
    <text evidence="2">The sequence shown here is derived from an EMBL/GenBank/DDBJ whole genome shotgun (WGS) entry which is preliminary data.</text>
</comment>
<name>A0A2N5SKU7_9BASI</name>
<keyword evidence="3" id="KW-1185">Reference proteome</keyword>
<reference evidence="2 3" key="1">
    <citation type="submission" date="2017-11" db="EMBL/GenBank/DDBJ databases">
        <title>De novo assembly and phasing of dikaryotic genomes from two isolates of Puccinia coronata f. sp. avenae, the causal agent of oat crown rust.</title>
        <authorList>
            <person name="Miller M.E."/>
            <person name="Zhang Y."/>
            <person name="Omidvar V."/>
            <person name="Sperschneider J."/>
            <person name="Schwessinger B."/>
            <person name="Raley C."/>
            <person name="Palmer J.M."/>
            <person name="Garnica D."/>
            <person name="Upadhyaya N."/>
            <person name="Rathjen J."/>
            <person name="Taylor J.M."/>
            <person name="Park R.F."/>
            <person name="Dodds P.N."/>
            <person name="Hirsch C.D."/>
            <person name="Kianian S.F."/>
            <person name="Figueroa M."/>
        </authorList>
    </citation>
    <scope>NUCLEOTIDE SEQUENCE [LARGE SCALE GENOMIC DNA]</scope>
    <source>
        <strain evidence="2">12NC29</strain>
    </source>
</reference>
<evidence type="ECO:0000313" key="3">
    <source>
        <dbReference type="Proteomes" id="UP000235388"/>
    </source>
</evidence>
<dbReference type="AlphaFoldDB" id="A0A2N5SKU7"/>
<sequence>MASCNNLAKVIKEHYKAQRHQEYLAKQRANSTSSTPKSPNSKTLTNKEGETTARAGLASVVEMDDFSGKEDNNLSGSDYSTYEVSRVATTSLASQISTTKTSDFNLDSGCSISMTPFISSLDDAKQELVPICLANNKVSVTISFHSFHFNSMFATLEKGP</sequence>
<feature type="compositionally biased region" description="Low complexity" evidence="1">
    <location>
        <begin position="30"/>
        <end position="43"/>
    </location>
</feature>
<evidence type="ECO:0000256" key="1">
    <source>
        <dbReference type="SAM" id="MobiDB-lite"/>
    </source>
</evidence>
<accession>A0A2N5SKU7</accession>
<organism evidence="2 3">
    <name type="scientific">Puccinia coronata f. sp. avenae</name>
    <dbReference type="NCBI Taxonomy" id="200324"/>
    <lineage>
        <taxon>Eukaryota</taxon>
        <taxon>Fungi</taxon>
        <taxon>Dikarya</taxon>
        <taxon>Basidiomycota</taxon>
        <taxon>Pucciniomycotina</taxon>
        <taxon>Pucciniomycetes</taxon>
        <taxon>Pucciniales</taxon>
        <taxon>Pucciniaceae</taxon>
        <taxon>Puccinia</taxon>
    </lineage>
</organism>
<gene>
    <name evidence="2" type="ORF">PCANC_16735</name>
</gene>
<dbReference type="EMBL" id="PGCJ01000937">
    <property type="protein sequence ID" value="PLW13855.1"/>
    <property type="molecule type" value="Genomic_DNA"/>
</dbReference>